<sequence>MSDMTGLVAAFADLWTPQDNGSGAPVRISGHEADRLAAMPRPVARTPRTDRPLLPLRRRPSLRRAHA</sequence>
<accession>A0ABP9DFE9</accession>
<protein>
    <submittedName>
        <fullName evidence="2">Uncharacterized protein</fullName>
    </submittedName>
</protein>
<gene>
    <name evidence="2" type="ORF">GCM10023235_17200</name>
</gene>
<keyword evidence="3" id="KW-1185">Reference proteome</keyword>
<name>A0ABP9DFE9_9ACTN</name>
<evidence type="ECO:0000313" key="2">
    <source>
        <dbReference type="EMBL" id="GAA4841899.1"/>
    </source>
</evidence>
<dbReference type="EMBL" id="BAABIS010000001">
    <property type="protein sequence ID" value="GAA4841899.1"/>
    <property type="molecule type" value="Genomic_DNA"/>
</dbReference>
<dbReference type="Proteomes" id="UP001501752">
    <property type="component" value="Unassembled WGS sequence"/>
</dbReference>
<comment type="caution">
    <text evidence="2">The sequence shown here is derived from an EMBL/GenBank/DDBJ whole genome shotgun (WGS) entry which is preliminary data.</text>
</comment>
<reference evidence="3" key="1">
    <citation type="journal article" date="2019" name="Int. J. Syst. Evol. Microbiol.">
        <title>The Global Catalogue of Microorganisms (GCM) 10K type strain sequencing project: providing services to taxonomists for standard genome sequencing and annotation.</title>
        <authorList>
            <consortium name="The Broad Institute Genomics Platform"/>
            <consortium name="The Broad Institute Genome Sequencing Center for Infectious Disease"/>
            <person name="Wu L."/>
            <person name="Ma J."/>
        </authorList>
    </citation>
    <scope>NUCLEOTIDE SEQUENCE [LARGE SCALE GENOMIC DNA]</scope>
    <source>
        <strain evidence="3">JCM 13006</strain>
    </source>
</reference>
<evidence type="ECO:0000256" key="1">
    <source>
        <dbReference type="SAM" id="MobiDB-lite"/>
    </source>
</evidence>
<organism evidence="2 3">
    <name type="scientific">Kitasatospora terrestris</name>
    <dbReference type="NCBI Taxonomy" id="258051"/>
    <lineage>
        <taxon>Bacteria</taxon>
        <taxon>Bacillati</taxon>
        <taxon>Actinomycetota</taxon>
        <taxon>Actinomycetes</taxon>
        <taxon>Kitasatosporales</taxon>
        <taxon>Streptomycetaceae</taxon>
        <taxon>Kitasatospora</taxon>
    </lineage>
</organism>
<evidence type="ECO:0000313" key="3">
    <source>
        <dbReference type="Proteomes" id="UP001501752"/>
    </source>
</evidence>
<feature type="region of interest" description="Disordered" evidence="1">
    <location>
        <begin position="42"/>
        <end position="67"/>
    </location>
</feature>
<dbReference type="RefSeq" id="WP_345696170.1">
    <property type="nucleotide sequence ID" value="NZ_BAABIS010000001.1"/>
</dbReference>
<proteinExistence type="predicted"/>
<feature type="compositionally biased region" description="Basic residues" evidence="1">
    <location>
        <begin position="56"/>
        <end position="67"/>
    </location>
</feature>